<protein>
    <recommendedName>
        <fullName evidence="11">AEC family transporter</fullName>
    </recommendedName>
</protein>
<feature type="transmembrane region" description="Helical" evidence="8">
    <location>
        <begin position="296"/>
        <end position="318"/>
    </location>
</feature>
<feature type="transmembrane region" description="Helical" evidence="8">
    <location>
        <begin position="201"/>
        <end position="222"/>
    </location>
</feature>
<dbReference type="GeneID" id="97986649"/>
<dbReference type="Proteomes" id="UP000260812">
    <property type="component" value="Unassembled WGS sequence"/>
</dbReference>
<evidence type="ECO:0000256" key="8">
    <source>
        <dbReference type="SAM" id="Phobius"/>
    </source>
</evidence>
<feature type="transmembrane region" description="Helical" evidence="8">
    <location>
        <begin position="264"/>
        <end position="284"/>
    </location>
</feature>
<dbReference type="Gene3D" id="1.20.1530.20">
    <property type="match status" value="1"/>
</dbReference>
<comment type="similarity">
    <text evidence="2">Belongs to the auxin efflux carrier (TC 2.A.69) family.</text>
</comment>
<proteinExistence type="inferred from homology"/>
<evidence type="ECO:0000256" key="7">
    <source>
        <dbReference type="ARBA" id="ARBA00023136"/>
    </source>
</evidence>
<evidence type="ECO:0000313" key="9">
    <source>
        <dbReference type="EMBL" id="RGE62372.1"/>
    </source>
</evidence>
<dbReference type="GO" id="GO:0005886">
    <property type="term" value="C:plasma membrane"/>
    <property type="evidence" value="ECO:0007669"/>
    <property type="project" value="UniProtKB-SubCell"/>
</dbReference>
<evidence type="ECO:0000313" key="10">
    <source>
        <dbReference type="Proteomes" id="UP000260812"/>
    </source>
</evidence>
<dbReference type="AlphaFoldDB" id="A0A3E3I7F0"/>
<evidence type="ECO:0000256" key="4">
    <source>
        <dbReference type="ARBA" id="ARBA00022475"/>
    </source>
</evidence>
<dbReference type="RefSeq" id="WP_117544164.1">
    <property type="nucleotide sequence ID" value="NZ_QVLV01000004.1"/>
</dbReference>
<evidence type="ECO:0000256" key="3">
    <source>
        <dbReference type="ARBA" id="ARBA00022448"/>
    </source>
</evidence>
<comment type="caution">
    <text evidence="9">The sequence shown here is derived from an EMBL/GenBank/DDBJ whole genome shotgun (WGS) entry which is preliminary data.</text>
</comment>
<dbReference type="Pfam" id="PF03547">
    <property type="entry name" value="Mem_trans"/>
    <property type="match status" value="1"/>
</dbReference>
<dbReference type="InterPro" id="IPR038770">
    <property type="entry name" value="Na+/solute_symporter_sf"/>
</dbReference>
<evidence type="ECO:0000256" key="5">
    <source>
        <dbReference type="ARBA" id="ARBA00022692"/>
    </source>
</evidence>
<name>A0A3E3I7F0_9FIRM</name>
<keyword evidence="3" id="KW-0813">Transport</keyword>
<evidence type="ECO:0000256" key="1">
    <source>
        <dbReference type="ARBA" id="ARBA00004651"/>
    </source>
</evidence>
<evidence type="ECO:0008006" key="11">
    <source>
        <dbReference type="Google" id="ProtNLM"/>
    </source>
</evidence>
<sequence length="319" mass="35106">MNANMLIGYQKIISIILLILTGFLLGKRGVITEQTQNRITDLLMKVIIPFSVFSSFFSPFTTDKLHTSLQLLLTALIFYPVNQLLLGRFVFAGCRKEEDKRRLFVFSNTYSNTVFMGYPFAQALFGKEGLFYASMFNLPYNLYLWSMGYCYLTKQPMNKQGVKNTLTNPVILACFAGYLWWMARGALPAGNTIWLQPVQEVFEMVGACSTPLSMLVIGSLVAGTGLGGIIKDVAAWYFSAVKLILVPGILLLVLLVLGISGGGLVIPVVIAAMPVCATGGILAAKYHVKKEYAASLVAFTTLLSVFTIPVWLACLIKFL</sequence>
<evidence type="ECO:0000256" key="2">
    <source>
        <dbReference type="ARBA" id="ARBA00010145"/>
    </source>
</evidence>
<keyword evidence="10" id="KW-1185">Reference proteome</keyword>
<dbReference type="PANTHER" id="PTHR36838">
    <property type="entry name" value="AUXIN EFFLUX CARRIER FAMILY PROTEIN"/>
    <property type="match status" value="1"/>
</dbReference>
<dbReference type="InterPro" id="IPR004776">
    <property type="entry name" value="Mem_transp_PIN-like"/>
</dbReference>
<keyword evidence="6 8" id="KW-1133">Transmembrane helix</keyword>
<keyword evidence="7 8" id="KW-0472">Membrane</keyword>
<reference evidence="9" key="1">
    <citation type="submission" date="2018-08" db="EMBL/GenBank/DDBJ databases">
        <title>A genome reference for cultivated species of the human gut microbiota.</title>
        <authorList>
            <person name="Zou Y."/>
            <person name="Xue W."/>
            <person name="Luo G."/>
        </authorList>
    </citation>
    <scope>NUCLEOTIDE SEQUENCE [LARGE SCALE GENOMIC DNA]</scope>
    <source>
        <strain evidence="9">TF05-5AC</strain>
    </source>
</reference>
<feature type="transmembrane region" description="Helical" evidence="8">
    <location>
        <begin position="164"/>
        <end position="181"/>
    </location>
</feature>
<gene>
    <name evidence="9" type="ORF">DXC51_07090</name>
</gene>
<keyword evidence="4" id="KW-1003">Cell membrane</keyword>
<evidence type="ECO:0000256" key="6">
    <source>
        <dbReference type="ARBA" id="ARBA00022989"/>
    </source>
</evidence>
<feature type="transmembrane region" description="Helical" evidence="8">
    <location>
        <begin position="72"/>
        <end position="91"/>
    </location>
</feature>
<feature type="transmembrane region" description="Helical" evidence="8">
    <location>
        <begin position="42"/>
        <end position="60"/>
    </location>
</feature>
<dbReference type="GO" id="GO:0055085">
    <property type="term" value="P:transmembrane transport"/>
    <property type="evidence" value="ECO:0007669"/>
    <property type="project" value="InterPro"/>
</dbReference>
<feature type="transmembrane region" description="Helical" evidence="8">
    <location>
        <begin position="234"/>
        <end position="258"/>
    </location>
</feature>
<feature type="transmembrane region" description="Helical" evidence="8">
    <location>
        <begin position="103"/>
        <end position="125"/>
    </location>
</feature>
<feature type="transmembrane region" description="Helical" evidence="8">
    <location>
        <begin position="12"/>
        <end position="30"/>
    </location>
</feature>
<dbReference type="EMBL" id="QVLV01000004">
    <property type="protein sequence ID" value="RGE62372.1"/>
    <property type="molecule type" value="Genomic_DNA"/>
</dbReference>
<feature type="transmembrane region" description="Helical" evidence="8">
    <location>
        <begin position="131"/>
        <end position="152"/>
    </location>
</feature>
<keyword evidence="5 8" id="KW-0812">Transmembrane</keyword>
<accession>A0A3E3I7F0</accession>
<dbReference type="PANTHER" id="PTHR36838:SF1">
    <property type="entry name" value="SLR1864 PROTEIN"/>
    <property type="match status" value="1"/>
</dbReference>
<organism evidence="9 10">
    <name type="scientific">Eisenbergiella massiliensis</name>
    <dbReference type="NCBI Taxonomy" id="1720294"/>
    <lineage>
        <taxon>Bacteria</taxon>
        <taxon>Bacillati</taxon>
        <taxon>Bacillota</taxon>
        <taxon>Clostridia</taxon>
        <taxon>Lachnospirales</taxon>
        <taxon>Lachnospiraceae</taxon>
        <taxon>Eisenbergiella</taxon>
    </lineage>
</organism>
<comment type="subcellular location">
    <subcellularLocation>
        <location evidence="1">Cell membrane</location>
        <topology evidence="1">Multi-pass membrane protein</topology>
    </subcellularLocation>
</comment>